<evidence type="ECO:0000256" key="1">
    <source>
        <dbReference type="SAM" id="MobiDB-lite"/>
    </source>
</evidence>
<evidence type="ECO:0000313" key="3">
    <source>
        <dbReference type="EMBL" id="OAQ55306.1"/>
    </source>
</evidence>
<reference evidence="3 4" key="1">
    <citation type="submission" date="2016-04" db="EMBL/GenBank/DDBJ databases">
        <title>Draft genome of an Enterococcus thailandicus strain isolated from bovine feces.</title>
        <authorList>
            <person name="Beukers A.G."/>
            <person name="Zaheer R."/>
            <person name="Goji N."/>
            <person name="Cook S.R."/>
            <person name="Amoako K."/>
            <person name="Chaves A.V."/>
            <person name="Ward M.P."/>
            <person name="Mcallister T.A."/>
        </authorList>
    </citation>
    <scope>NUCLEOTIDE SEQUENCE [LARGE SCALE GENOMIC DNA]</scope>
    <source>
        <strain evidence="3 4">F0711D 46</strain>
    </source>
</reference>
<evidence type="ECO:0000256" key="2">
    <source>
        <dbReference type="SAM" id="Phobius"/>
    </source>
</evidence>
<feature type="transmembrane region" description="Helical" evidence="2">
    <location>
        <begin position="53"/>
        <end position="73"/>
    </location>
</feature>
<dbReference type="Proteomes" id="UP000078516">
    <property type="component" value="Unassembled WGS sequence"/>
</dbReference>
<comment type="caution">
    <text evidence="3">The sequence shown here is derived from an EMBL/GenBank/DDBJ whole genome shotgun (WGS) entry which is preliminary data.</text>
</comment>
<keyword evidence="2" id="KW-0812">Transmembrane</keyword>
<gene>
    <name evidence="3" type="ORF">A6E74_09290</name>
</gene>
<keyword evidence="2" id="KW-1133">Transmembrane helix</keyword>
<sequence length="83" mass="9301">MDTTLKIKGSIGMDSESLPAEQEEGNEKNIETVLQTETRTIEDFPKTSDSSNVFFSVLGMLFVFIVIGLNYGYKKRVSMNENS</sequence>
<name>A0A179EPZ2_ENTTH</name>
<keyword evidence="4" id="KW-1185">Reference proteome</keyword>
<dbReference type="NCBIfam" id="TIGR01167">
    <property type="entry name" value="LPXTG_anchor"/>
    <property type="match status" value="1"/>
</dbReference>
<feature type="region of interest" description="Disordered" evidence="1">
    <location>
        <begin position="1"/>
        <end position="27"/>
    </location>
</feature>
<accession>A0A179EPZ2</accession>
<keyword evidence="2" id="KW-0472">Membrane</keyword>
<dbReference type="AlphaFoldDB" id="A0A179EPZ2"/>
<proteinExistence type="predicted"/>
<organism evidence="3 4">
    <name type="scientific">Enterococcus thailandicus</name>
    <dbReference type="NCBI Taxonomy" id="417368"/>
    <lineage>
        <taxon>Bacteria</taxon>
        <taxon>Bacillati</taxon>
        <taxon>Bacillota</taxon>
        <taxon>Bacilli</taxon>
        <taxon>Lactobacillales</taxon>
        <taxon>Enterococcaceae</taxon>
        <taxon>Enterococcus</taxon>
    </lineage>
</organism>
<dbReference type="EMBL" id="LWMN01000014">
    <property type="protein sequence ID" value="OAQ55306.1"/>
    <property type="molecule type" value="Genomic_DNA"/>
</dbReference>
<dbReference type="RefSeq" id="WP_067484379.1">
    <property type="nucleotide sequence ID" value="NZ_LWMN01000014.1"/>
</dbReference>
<protein>
    <submittedName>
        <fullName evidence="3">Uncharacterized protein</fullName>
    </submittedName>
</protein>
<evidence type="ECO:0000313" key="4">
    <source>
        <dbReference type="Proteomes" id="UP000078516"/>
    </source>
</evidence>